<sequence>MSGQWKGRTCLVTGATGFLGGSLVAELLAQGAEVVALVRDMVPQSRFQADGLATRAKVVRGALEEYDVIERALNEYAVDTVFHLGAQAIVGVANRNPLSTFEANIKGTWVLLEACRRVATVERIVIASSDKAYGEHDTLPYQEDFALQGRHPYDVSKSCADLIALSYAQTYRLPVAITRCGNLFGPGDLNSNRIVPGTCLAAIDGERPVIRSDGSPVRDYVYVEDIVRGYLLLAEHMGDDDMVGRAFNFGTGEPVSVLDLTRRTLAAAGRADLAPDIRNNAHGEIQAQYLSSALAADKLGWTPGAGLDERLRQTFLWYKAHRHFFWAHLRGAAHL</sequence>
<dbReference type="Gene3D" id="3.40.50.720">
    <property type="entry name" value="NAD(P)-binding Rossmann-like Domain"/>
    <property type="match status" value="1"/>
</dbReference>
<evidence type="ECO:0000256" key="1">
    <source>
        <dbReference type="ARBA" id="ARBA00005125"/>
    </source>
</evidence>
<evidence type="ECO:0000259" key="3">
    <source>
        <dbReference type="Pfam" id="PF01370"/>
    </source>
</evidence>
<organism evidence="4 5">
    <name type="scientific">Sphingomonas bisphenolicum</name>
    <dbReference type="NCBI Taxonomy" id="296544"/>
    <lineage>
        <taxon>Bacteria</taxon>
        <taxon>Pseudomonadati</taxon>
        <taxon>Pseudomonadota</taxon>
        <taxon>Alphaproteobacteria</taxon>
        <taxon>Sphingomonadales</taxon>
        <taxon>Sphingomonadaceae</taxon>
        <taxon>Sphingomonas</taxon>
    </lineage>
</organism>
<comment type="similarity">
    <text evidence="2">Belongs to the NAD(P)-dependent epimerase/dehydratase family.</text>
</comment>
<evidence type="ECO:0000256" key="2">
    <source>
        <dbReference type="ARBA" id="ARBA00007637"/>
    </source>
</evidence>
<name>A0ABN5WQ32_9SPHN</name>
<dbReference type="PANTHER" id="PTHR43000">
    <property type="entry name" value="DTDP-D-GLUCOSE 4,6-DEHYDRATASE-RELATED"/>
    <property type="match status" value="1"/>
</dbReference>
<dbReference type="SUPFAM" id="SSF51735">
    <property type="entry name" value="NAD(P)-binding Rossmann-fold domains"/>
    <property type="match status" value="1"/>
</dbReference>
<evidence type="ECO:0000313" key="5">
    <source>
        <dbReference type="Proteomes" id="UP001059971"/>
    </source>
</evidence>
<comment type="pathway">
    <text evidence="1">Bacterial outer membrane biogenesis; LPS O-antigen biosynthesis.</text>
</comment>
<reference evidence="4" key="1">
    <citation type="submission" date="2018-07" db="EMBL/GenBank/DDBJ databases">
        <title>Complete genome sequence of Sphingomonas bisphenolicum strain AO1, a bisphenol A degradative bacterium isolated from Japanese farm field.</title>
        <authorList>
            <person name="Murakami M."/>
            <person name="Koh M."/>
            <person name="Koba S."/>
            <person name="Matsumura Y."/>
        </authorList>
    </citation>
    <scope>NUCLEOTIDE SEQUENCE</scope>
    <source>
        <strain evidence="4">AO1</strain>
    </source>
</reference>
<keyword evidence="5" id="KW-1185">Reference proteome</keyword>
<dbReference type="Proteomes" id="UP001059971">
    <property type="component" value="Chromosome 2"/>
</dbReference>
<accession>A0ABN5WQ32</accession>
<dbReference type="Pfam" id="PF01370">
    <property type="entry name" value="Epimerase"/>
    <property type="match status" value="1"/>
</dbReference>
<protein>
    <submittedName>
        <fullName evidence="4">Sugar dehydratase/epimerase YfnG</fullName>
    </submittedName>
</protein>
<dbReference type="EMBL" id="AP018818">
    <property type="protein sequence ID" value="BBF71761.1"/>
    <property type="molecule type" value="Genomic_DNA"/>
</dbReference>
<dbReference type="InterPro" id="IPR001509">
    <property type="entry name" value="Epimerase_deHydtase"/>
</dbReference>
<dbReference type="RefSeq" id="WP_261937376.1">
    <property type="nucleotide sequence ID" value="NZ_AP018818.1"/>
</dbReference>
<proteinExistence type="inferred from homology"/>
<gene>
    <name evidence="4" type="primary">yfnG</name>
    <name evidence="4" type="ORF">SBA_ch2_2940</name>
</gene>
<dbReference type="Gene3D" id="3.90.25.10">
    <property type="entry name" value="UDP-galactose 4-epimerase, domain 1"/>
    <property type="match status" value="1"/>
</dbReference>
<evidence type="ECO:0000313" key="4">
    <source>
        <dbReference type="EMBL" id="BBF71761.1"/>
    </source>
</evidence>
<feature type="domain" description="NAD-dependent epimerase/dehydratase" evidence="3">
    <location>
        <begin position="11"/>
        <end position="239"/>
    </location>
</feature>
<dbReference type="InterPro" id="IPR036291">
    <property type="entry name" value="NAD(P)-bd_dom_sf"/>
</dbReference>